<dbReference type="InterPro" id="IPR018392">
    <property type="entry name" value="LysM"/>
</dbReference>
<protein>
    <submittedName>
        <fullName evidence="12">L,D-transpeptidase ErfK/SrfK</fullName>
    </submittedName>
</protein>
<dbReference type="SMART" id="SM00257">
    <property type="entry name" value="LysM"/>
    <property type="match status" value="1"/>
</dbReference>
<sequence>MTRIILLFFLLTLILPPAGAKGEFFSLAPSDTVEGAIKTYTVQKGESLIEIARKFELGYNEITEANPGLDPFVPEEGATVTIPTMWILPDVETSERILINLSEFRLYYFFESGGSPFVETFPIGIGSEGHYTPVGEFKVTEKIANPAWHVPESIRLEKPELPPVVPPGPDNPLGTHALRLSDQSILIHGTNRPFAVGRMASHGCIRLYPEDIPILFTLVPNGVRVTIVRQPIKVGIQGDRVYLEVHNDPYTEVTLSDAAALLIKRGLLGKTDVTKLRKTFEKKDGIPTDISN</sequence>
<dbReference type="SUPFAM" id="SSF141523">
    <property type="entry name" value="L,D-transpeptidase catalytic domain-like"/>
    <property type="match status" value="1"/>
</dbReference>
<evidence type="ECO:0000313" key="12">
    <source>
        <dbReference type="EMBL" id="SEM37647.1"/>
    </source>
</evidence>
<dbReference type="PANTHER" id="PTHR30582:SF24">
    <property type="entry name" value="L,D-TRANSPEPTIDASE ERFK_SRFK-RELATED"/>
    <property type="match status" value="1"/>
</dbReference>
<feature type="domain" description="L,D-TPase catalytic" evidence="11">
    <location>
        <begin position="95"/>
        <end position="228"/>
    </location>
</feature>
<evidence type="ECO:0000313" key="13">
    <source>
        <dbReference type="Proteomes" id="UP000198744"/>
    </source>
</evidence>
<dbReference type="STRING" id="43775.SAMN04489760_11256"/>
<evidence type="ECO:0000256" key="5">
    <source>
        <dbReference type="ARBA" id="ARBA00022801"/>
    </source>
</evidence>
<feature type="active site" description="Nucleophile" evidence="9">
    <location>
        <position position="204"/>
    </location>
</feature>
<dbReference type="EMBL" id="FOBS01000012">
    <property type="protein sequence ID" value="SEM37647.1"/>
    <property type="molecule type" value="Genomic_DNA"/>
</dbReference>
<dbReference type="InterPro" id="IPR050979">
    <property type="entry name" value="LD-transpeptidase"/>
</dbReference>
<evidence type="ECO:0000256" key="7">
    <source>
        <dbReference type="ARBA" id="ARBA00022984"/>
    </source>
</evidence>
<feature type="domain" description="LysM" evidence="10">
    <location>
        <begin position="38"/>
        <end position="82"/>
    </location>
</feature>
<gene>
    <name evidence="12" type="ORF">SAMN04489760_11256</name>
</gene>
<reference evidence="12 13" key="1">
    <citation type="submission" date="2016-10" db="EMBL/GenBank/DDBJ databases">
        <authorList>
            <person name="de Groot N.N."/>
        </authorList>
    </citation>
    <scope>NUCLEOTIDE SEQUENCE [LARGE SCALE GENOMIC DNA]</scope>
    <source>
        <strain evidence="12 13">DSM 8423</strain>
    </source>
</reference>
<evidence type="ECO:0000256" key="3">
    <source>
        <dbReference type="ARBA" id="ARBA00022676"/>
    </source>
</evidence>
<keyword evidence="3" id="KW-0328">Glycosyltransferase</keyword>
<keyword evidence="7 9" id="KW-0573">Peptidoglycan synthesis</keyword>
<dbReference type="CDD" id="cd16913">
    <property type="entry name" value="YkuD_like"/>
    <property type="match status" value="1"/>
</dbReference>
<dbReference type="SUPFAM" id="SSF54106">
    <property type="entry name" value="LysM domain"/>
    <property type="match status" value="1"/>
</dbReference>
<keyword evidence="4" id="KW-0808">Transferase</keyword>
<dbReference type="OrthoDB" id="9787225at2"/>
<dbReference type="Pfam" id="PF01476">
    <property type="entry name" value="LysM"/>
    <property type="match status" value="1"/>
</dbReference>
<evidence type="ECO:0000259" key="10">
    <source>
        <dbReference type="PROSITE" id="PS51782"/>
    </source>
</evidence>
<dbReference type="GO" id="GO:0071972">
    <property type="term" value="F:peptidoglycan L,D-transpeptidase activity"/>
    <property type="evidence" value="ECO:0007669"/>
    <property type="project" value="TreeGrafter"/>
</dbReference>
<dbReference type="Gene3D" id="2.40.440.10">
    <property type="entry name" value="L,D-transpeptidase catalytic domain-like"/>
    <property type="match status" value="1"/>
</dbReference>
<evidence type="ECO:0000256" key="1">
    <source>
        <dbReference type="ARBA" id="ARBA00004752"/>
    </source>
</evidence>
<comment type="pathway">
    <text evidence="1 9">Cell wall biogenesis; peptidoglycan biosynthesis.</text>
</comment>
<evidence type="ECO:0000256" key="6">
    <source>
        <dbReference type="ARBA" id="ARBA00022960"/>
    </source>
</evidence>
<dbReference type="PROSITE" id="PS52029">
    <property type="entry name" value="LD_TPASE"/>
    <property type="match status" value="1"/>
</dbReference>
<keyword evidence="5" id="KW-0378">Hydrolase</keyword>
<proteinExistence type="inferred from homology"/>
<name>A0A1H7XX40_9BACT</name>
<dbReference type="CDD" id="cd00118">
    <property type="entry name" value="LysM"/>
    <property type="match status" value="1"/>
</dbReference>
<dbReference type="PROSITE" id="PS51782">
    <property type="entry name" value="LYSM"/>
    <property type="match status" value="1"/>
</dbReference>
<accession>A0A1H7XX40</accession>
<dbReference type="GO" id="GO:0005576">
    <property type="term" value="C:extracellular region"/>
    <property type="evidence" value="ECO:0007669"/>
    <property type="project" value="TreeGrafter"/>
</dbReference>
<dbReference type="InterPro" id="IPR036779">
    <property type="entry name" value="LysM_dom_sf"/>
</dbReference>
<keyword evidence="13" id="KW-1185">Reference proteome</keyword>
<dbReference type="AlphaFoldDB" id="A0A1H7XX40"/>
<dbReference type="GO" id="GO:0016757">
    <property type="term" value="F:glycosyltransferase activity"/>
    <property type="evidence" value="ECO:0007669"/>
    <property type="project" value="UniProtKB-KW"/>
</dbReference>
<keyword evidence="8 9" id="KW-0961">Cell wall biogenesis/degradation</keyword>
<dbReference type="Proteomes" id="UP000198744">
    <property type="component" value="Unassembled WGS sequence"/>
</dbReference>
<dbReference type="GO" id="GO:0071555">
    <property type="term" value="P:cell wall organization"/>
    <property type="evidence" value="ECO:0007669"/>
    <property type="project" value="UniProtKB-UniRule"/>
</dbReference>
<evidence type="ECO:0000256" key="2">
    <source>
        <dbReference type="ARBA" id="ARBA00005992"/>
    </source>
</evidence>
<dbReference type="GO" id="GO:0008360">
    <property type="term" value="P:regulation of cell shape"/>
    <property type="evidence" value="ECO:0007669"/>
    <property type="project" value="UniProtKB-UniRule"/>
</dbReference>
<evidence type="ECO:0000259" key="11">
    <source>
        <dbReference type="PROSITE" id="PS52029"/>
    </source>
</evidence>
<dbReference type="Pfam" id="PF03734">
    <property type="entry name" value="YkuD"/>
    <property type="match status" value="1"/>
</dbReference>
<dbReference type="GO" id="GO:0018104">
    <property type="term" value="P:peptidoglycan-protein cross-linking"/>
    <property type="evidence" value="ECO:0007669"/>
    <property type="project" value="TreeGrafter"/>
</dbReference>
<feature type="active site" description="Proton donor/acceptor" evidence="9">
    <location>
        <position position="188"/>
    </location>
</feature>
<evidence type="ECO:0000256" key="9">
    <source>
        <dbReference type="PROSITE-ProRule" id="PRU01373"/>
    </source>
</evidence>
<dbReference type="UniPathway" id="UPA00219"/>
<dbReference type="InterPro" id="IPR038063">
    <property type="entry name" value="Transpep_catalytic_dom"/>
</dbReference>
<comment type="similarity">
    <text evidence="2">Belongs to the YkuD family.</text>
</comment>
<keyword evidence="6 9" id="KW-0133">Cell shape</keyword>
<dbReference type="Gene3D" id="3.10.350.10">
    <property type="entry name" value="LysM domain"/>
    <property type="match status" value="1"/>
</dbReference>
<dbReference type="InterPro" id="IPR005490">
    <property type="entry name" value="LD_TPept_cat_dom"/>
</dbReference>
<evidence type="ECO:0000256" key="8">
    <source>
        <dbReference type="ARBA" id="ARBA00023316"/>
    </source>
</evidence>
<evidence type="ECO:0000256" key="4">
    <source>
        <dbReference type="ARBA" id="ARBA00022679"/>
    </source>
</evidence>
<organism evidence="12 13">
    <name type="scientific">Syntrophus gentianae</name>
    <dbReference type="NCBI Taxonomy" id="43775"/>
    <lineage>
        <taxon>Bacteria</taxon>
        <taxon>Pseudomonadati</taxon>
        <taxon>Thermodesulfobacteriota</taxon>
        <taxon>Syntrophia</taxon>
        <taxon>Syntrophales</taxon>
        <taxon>Syntrophaceae</taxon>
        <taxon>Syntrophus</taxon>
    </lineage>
</organism>
<dbReference type="PANTHER" id="PTHR30582">
    <property type="entry name" value="L,D-TRANSPEPTIDASE"/>
    <property type="match status" value="1"/>
</dbReference>